<dbReference type="PROSITE" id="PS51071">
    <property type="entry name" value="HTH_RPIR"/>
    <property type="match status" value="1"/>
</dbReference>
<dbReference type="PANTHER" id="PTHR30514:SF18">
    <property type="entry name" value="RPIR-FAMILY TRANSCRIPTIONAL REGULATOR"/>
    <property type="match status" value="1"/>
</dbReference>
<dbReference type="SUPFAM" id="SSF53697">
    <property type="entry name" value="SIS domain"/>
    <property type="match status" value="1"/>
</dbReference>
<dbReference type="InterPro" id="IPR001347">
    <property type="entry name" value="SIS_dom"/>
</dbReference>
<dbReference type="EMBL" id="FWXB01000005">
    <property type="protein sequence ID" value="SMC11913.1"/>
    <property type="molecule type" value="Genomic_DNA"/>
</dbReference>
<keyword evidence="7" id="KW-1185">Reference proteome</keyword>
<dbReference type="PROSITE" id="PS51464">
    <property type="entry name" value="SIS"/>
    <property type="match status" value="1"/>
</dbReference>
<feature type="domain" description="SIS" evidence="5">
    <location>
        <begin position="156"/>
        <end position="293"/>
    </location>
</feature>
<evidence type="ECO:0000256" key="1">
    <source>
        <dbReference type="ARBA" id="ARBA00023015"/>
    </source>
</evidence>
<accession>A0A1X7BQR5</accession>
<evidence type="ECO:0000259" key="5">
    <source>
        <dbReference type="PROSITE" id="PS51464"/>
    </source>
</evidence>
<protein>
    <submittedName>
        <fullName evidence="6">DNA-binding transcriptional repressor RpiR</fullName>
    </submittedName>
</protein>
<dbReference type="InterPro" id="IPR046348">
    <property type="entry name" value="SIS_dom_sf"/>
</dbReference>
<keyword evidence="2 6" id="KW-0238">DNA-binding</keyword>
<evidence type="ECO:0000256" key="3">
    <source>
        <dbReference type="ARBA" id="ARBA00023163"/>
    </source>
</evidence>
<dbReference type="InterPro" id="IPR009057">
    <property type="entry name" value="Homeodomain-like_sf"/>
</dbReference>
<proteinExistence type="predicted"/>
<name>A0A1X7BQR5_9RHOB</name>
<keyword evidence="3" id="KW-0804">Transcription</keyword>
<organism evidence="6 7">
    <name type="scientific">Roseovarius aestuarii</name>
    <dbReference type="NCBI Taxonomy" id="475083"/>
    <lineage>
        <taxon>Bacteria</taxon>
        <taxon>Pseudomonadati</taxon>
        <taxon>Pseudomonadota</taxon>
        <taxon>Alphaproteobacteria</taxon>
        <taxon>Rhodobacterales</taxon>
        <taxon>Roseobacteraceae</taxon>
        <taxon>Roseovarius</taxon>
    </lineage>
</organism>
<sequence length="315" mass="35029">MKHMNHLLTIHETFETFTKHYGRGETAGLDGSFEQRLAQKYDGLSRRLREAGNYVAENPVDTATRSLRSVASEAGLAPATFSRLARTLDYDSFEQLREVMRRKIDRRVNSFADRADRLRHDHETGALDFFQAHQRACLTNLEALSGGIDADQLDATVDRLHRSRKVLVLGALGSTGIAEYMSYMANFLTDNWHMAGRMGASLGSGLTGLDENDTLIIVTKPPFARKVLLAAEVAKNNGAYVVVITDNHSCPALRHADSGFLVKTESPHFYSSYVATIFLVETIIGMLASRVGPEATTRIAEVENRNRRLEEVRDG</sequence>
<evidence type="ECO:0000256" key="2">
    <source>
        <dbReference type="ARBA" id="ARBA00023125"/>
    </source>
</evidence>
<dbReference type="GO" id="GO:0003677">
    <property type="term" value="F:DNA binding"/>
    <property type="evidence" value="ECO:0007669"/>
    <property type="project" value="UniProtKB-KW"/>
</dbReference>
<reference evidence="6 7" key="1">
    <citation type="submission" date="2017-03" db="EMBL/GenBank/DDBJ databases">
        <authorList>
            <person name="Afonso C.L."/>
            <person name="Miller P.J."/>
            <person name="Scott M.A."/>
            <person name="Spackman E."/>
            <person name="Goraichik I."/>
            <person name="Dimitrov K.M."/>
            <person name="Suarez D.L."/>
            <person name="Swayne D.E."/>
        </authorList>
    </citation>
    <scope>NUCLEOTIDE SEQUENCE [LARGE SCALE GENOMIC DNA]</scope>
    <source>
        <strain evidence="6 7">CECT 7745</strain>
    </source>
</reference>
<evidence type="ECO:0000259" key="4">
    <source>
        <dbReference type="PROSITE" id="PS51071"/>
    </source>
</evidence>
<dbReference type="GO" id="GO:1901135">
    <property type="term" value="P:carbohydrate derivative metabolic process"/>
    <property type="evidence" value="ECO:0007669"/>
    <property type="project" value="InterPro"/>
</dbReference>
<dbReference type="CDD" id="cd05013">
    <property type="entry name" value="SIS_RpiR"/>
    <property type="match status" value="1"/>
</dbReference>
<dbReference type="SUPFAM" id="SSF46689">
    <property type="entry name" value="Homeodomain-like"/>
    <property type="match status" value="1"/>
</dbReference>
<feature type="domain" description="HTH rpiR-type" evidence="4">
    <location>
        <begin position="31"/>
        <end position="107"/>
    </location>
</feature>
<evidence type="ECO:0000313" key="7">
    <source>
        <dbReference type="Proteomes" id="UP000193224"/>
    </source>
</evidence>
<gene>
    <name evidence="6" type="ORF">ROA7745_01733</name>
</gene>
<dbReference type="AlphaFoldDB" id="A0A1X7BQR5"/>
<dbReference type="Gene3D" id="1.10.10.10">
    <property type="entry name" value="Winged helix-like DNA-binding domain superfamily/Winged helix DNA-binding domain"/>
    <property type="match status" value="1"/>
</dbReference>
<dbReference type="InterPro" id="IPR035472">
    <property type="entry name" value="RpiR-like_SIS"/>
</dbReference>
<dbReference type="Proteomes" id="UP000193224">
    <property type="component" value="Unassembled WGS sequence"/>
</dbReference>
<dbReference type="InterPro" id="IPR036388">
    <property type="entry name" value="WH-like_DNA-bd_sf"/>
</dbReference>
<dbReference type="GO" id="GO:0003700">
    <property type="term" value="F:DNA-binding transcription factor activity"/>
    <property type="evidence" value="ECO:0007669"/>
    <property type="project" value="InterPro"/>
</dbReference>
<dbReference type="GO" id="GO:0097367">
    <property type="term" value="F:carbohydrate derivative binding"/>
    <property type="evidence" value="ECO:0007669"/>
    <property type="project" value="InterPro"/>
</dbReference>
<dbReference type="InterPro" id="IPR047640">
    <property type="entry name" value="RpiR-like"/>
</dbReference>
<dbReference type="PANTHER" id="PTHR30514">
    <property type="entry name" value="GLUCOKINASE"/>
    <property type="match status" value="1"/>
</dbReference>
<dbReference type="Pfam" id="PF01380">
    <property type="entry name" value="SIS"/>
    <property type="match status" value="1"/>
</dbReference>
<dbReference type="Gene3D" id="3.40.50.10490">
    <property type="entry name" value="Glucose-6-phosphate isomerase like protein, domain 1"/>
    <property type="match status" value="1"/>
</dbReference>
<evidence type="ECO:0000313" key="6">
    <source>
        <dbReference type="EMBL" id="SMC11913.1"/>
    </source>
</evidence>
<keyword evidence="1" id="KW-0805">Transcription regulation</keyword>
<dbReference type="InterPro" id="IPR000281">
    <property type="entry name" value="HTH_RpiR"/>
</dbReference>